<comment type="caution">
    <text evidence="4">The sequence shown here is derived from an EMBL/GenBank/DDBJ whole genome shotgun (WGS) entry which is preliminary data.</text>
</comment>
<keyword evidence="2" id="KW-1133">Transmembrane helix</keyword>
<keyword evidence="3" id="KW-0732">Signal</keyword>
<feature type="transmembrane region" description="Helical" evidence="2">
    <location>
        <begin position="288"/>
        <end position="310"/>
    </location>
</feature>
<evidence type="ECO:0000256" key="3">
    <source>
        <dbReference type="SAM" id="SignalP"/>
    </source>
</evidence>
<evidence type="ECO:0000313" key="5">
    <source>
        <dbReference type="Proteomes" id="UP000770015"/>
    </source>
</evidence>
<keyword evidence="5" id="KW-1185">Reference proteome</keyword>
<feature type="signal peptide" evidence="3">
    <location>
        <begin position="1"/>
        <end position="20"/>
    </location>
</feature>
<sequence length="416" mass="46416">MFDRKVLLAILATSLSTVASYEVEMTYPPPTWMSRGSNQEDEVPRRDGILNTFPCSNTMDGGNREPIPLYPDTNTLCLSLGLPTAERGRGISEDDVGAWEVNYWWGRFEDAPFENGEESYLWGRALSRQNRVVGEGLWSSAPLEIPDRVRTLGEDSTVRARRFDREELDGTRAMLAVRVSHFDRDEDLSRGDIVPTNITNYCSFVQFMANLTDPIRTCGRVDTTVGSPIIINWSPQQLPPTTTRAPSYTASYTASYEASYTPFVWPTETSTYDPNDPSHYKNPWQGRIIGGLLGGLGGFLLLMLLCWLFCGGLGKSTRQEKQEEDIRAHGLGGYRGEPRSELSTQEVSVTRPPPASYRIPLAHPEPELLREYRMAAEMGVRDGSQPVVELPPAYAGLVSPPVYVENDGKPAGRSHW</sequence>
<keyword evidence="2" id="KW-0812">Transmembrane</keyword>
<gene>
    <name evidence="4" type="ORF">F5X68DRAFT_227559</name>
</gene>
<dbReference type="EMBL" id="JAGSXJ010000002">
    <property type="protein sequence ID" value="KAH6695589.1"/>
    <property type="molecule type" value="Genomic_DNA"/>
</dbReference>
<protein>
    <submittedName>
        <fullName evidence="4">Uncharacterized protein</fullName>
    </submittedName>
</protein>
<proteinExistence type="predicted"/>
<organism evidence="4 5">
    <name type="scientific">Plectosphaerella plurivora</name>
    <dbReference type="NCBI Taxonomy" id="936078"/>
    <lineage>
        <taxon>Eukaryota</taxon>
        <taxon>Fungi</taxon>
        <taxon>Dikarya</taxon>
        <taxon>Ascomycota</taxon>
        <taxon>Pezizomycotina</taxon>
        <taxon>Sordariomycetes</taxon>
        <taxon>Hypocreomycetidae</taxon>
        <taxon>Glomerellales</taxon>
        <taxon>Plectosphaerellaceae</taxon>
        <taxon>Plectosphaerella</taxon>
    </lineage>
</organism>
<feature type="region of interest" description="Disordered" evidence="1">
    <location>
        <begin position="32"/>
        <end position="57"/>
    </location>
</feature>
<feature type="compositionally biased region" description="Basic and acidic residues" evidence="1">
    <location>
        <begin position="319"/>
        <end position="328"/>
    </location>
</feature>
<feature type="chain" id="PRO_5040442057" evidence="3">
    <location>
        <begin position="21"/>
        <end position="416"/>
    </location>
</feature>
<keyword evidence="2" id="KW-0472">Membrane</keyword>
<dbReference type="AlphaFoldDB" id="A0A9P8VL18"/>
<evidence type="ECO:0000313" key="4">
    <source>
        <dbReference type="EMBL" id="KAH6695589.1"/>
    </source>
</evidence>
<evidence type="ECO:0000256" key="2">
    <source>
        <dbReference type="SAM" id="Phobius"/>
    </source>
</evidence>
<name>A0A9P8VL18_9PEZI</name>
<dbReference type="Proteomes" id="UP000770015">
    <property type="component" value="Unassembled WGS sequence"/>
</dbReference>
<accession>A0A9P8VL18</accession>
<reference evidence="4" key="1">
    <citation type="journal article" date="2021" name="Nat. Commun.">
        <title>Genetic determinants of endophytism in the Arabidopsis root mycobiome.</title>
        <authorList>
            <person name="Mesny F."/>
            <person name="Miyauchi S."/>
            <person name="Thiergart T."/>
            <person name="Pickel B."/>
            <person name="Atanasova L."/>
            <person name="Karlsson M."/>
            <person name="Huettel B."/>
            <person name="Barry K.W."/>
            <person name="Haridas S."/>
            <person name="Chen C."/>
            <person name="Bauer D."/>
            <person name="Andreopoulos W."/>
            <person name="Pangilinan J."/>
            <person name="LaButti K."/>
            <person name="Riley R."/>
            <person name="Lipzen A."/>
            <person name="Clum A."/>
            <person name="Drula E."/>
            <person name="Henrissat B."/>
            <person name="Kohler A."/>
            <person name="Grigoriev I.V."/>
            <person name="Martin F.M."/>
            <person name="Hacquard S."/>
        </authorList>
    </citation>
    <scope>NUCLEOTIDE SEQUENCE</scope>
    <source>
        <strain evidence="4">MPI-SDFR-AT-0117</strain>
    </source>
</reference>
<feature type="region of interest" description="Disordered" evidence="1">
    <location>
        <begin position="319"/>
        <end position="360"/>
    </location>
</feature>
<evidence type="ECO:0000256" key="1">
    <source>
        <dbReference type="SAM" id="MobiDB-lite"/>
    </source>
</evidence>